<dbReference type="GeneID" id="77950983"/>
<protein>
    <submittedName>
        <fullName evidence="2">HNH endonuclease</fullName>
    </submittedName>
</protein>
<dbReference type="Proteomes" id="UP000297043">
    <property type="component" value="Segment"/>
</dbReference>
<keyword evidence="2" id="KW-0540">Nuclease</keyword>
<dbReference type="GO" id="GO:0003676">
    <property type="term" value="F:nucleic acid binding"/>
    <property type="evidence" value="ECO:0007669"/>
    <property type="project" value="InterPro"/>
</dbReference>
<dbReference type="GO" id="GO:0008270">
    <property type="term" value="F:zinc ion binding"/>
    <property type="evidence" value="ECO:0007669"/>
    <property type="project" value="InterPro"/>
</dbReference>
<keyword evidence="2" id="KW-0255">Endonuclease</keyword>
<accession>A0A4D6E579</accession>
<dbReference type="GO" id="GO:0004519">
    <property type="term" value="F:endonuclease activity"/>
    <property type="evidence" value="ECO:0007669"/>
    <property type="project" value="UniProtKB-KW"/>
</dbReference>
<dbReference type="EMBL" id="MK660712">
    <property type="protein sequence ID" value="QBZ73195.1"/>
    <property type="molecule type" value="Genomic_DNA"/>
</dbReference>
<evidence type="ECO:0000313" key="3">
    <source>
        <dbReference type="Proteomes" id="UP000297043"/>
    </source>
</evidence>
<evidence type="ECO:0000313" key="2">
    <source>
        <dbReference type="EMBL" id="QBZ73195.1"/>
    </source>
</evidence>
<reference evidence="2 3" key="1">
    <citation type="submission" date="2019-03" db="EMBL/GenBank/DDBJ databases">
        <authorList>
            <person name="Fakhre F."/>
            <person name="Gonzalez R.M."/>
            <person name="Howells E.K."/>
            <person name="Otero L.A."/>
            <person name="Pegoraro K.N."/>
            <person name="Robichaux K.C."/>
            <person name="Rodier A."/>
            <person name="Sadowski C.L."/>
            <person name="Carter V.P."/>
            <person name="Gray A.D."/>
            <person name="Klein G.C."/>
            <person name="Lebosada C."/>
            <person name="Miklaszewski C.M."/>
            <person name="Sutton S.N."/>
            <person name="Pollenz R.S."/>
            <person name="Garlena R.A."/>
            <person name="Russell D.A."/>
            <person name="Pope W.H."/>
            <person name="Jacobs-Sera D."/>
            <person name="Hatfull G.F."/>
        </authorList>
    </citation>
    <scope>NUCLEOTIDE SEQUENCE [LARGE SCALE GENOMIC DNA]</scope>
</reference>
<dbReference type="RefSeq" id="YP_010674666.1">
    <property type="nucleotide sequence ID" value="NC_070997.1"/>
</dbReference>
<dbReference type="SMART" id="SM00507">
    <property type="entry name" value="HNHc"/>
    <property type="match status" value="1"/>
</dbReference>
<dbReference type="InterPro" id="IPR002711">
    <property type="entry name" value="HNH"/>
</dbReference>
<dbReference type="InterPro" id="IPR003615">
    <property type="entry name" value="HNH_nuc"/>
</dbReference>
<dbReference type="KEGG" id="vg:77950983"/>
<dbReference type="Pfam" id="PF01844">
    <property type="entry name" value="HNH"/>
    <property type="match status" value="1"/>
</dbReference>
<keyword evidence="3" id="KW-1185">Reference proteome</keyword>
<name>A0A4D6E579_9CAUD</name>
<gene>
    <name evidence="2" type="primary">24</name>
    <name evidence="2" type="ORF">SEA_EPICDAB_24</name>
</gene>
<dbReference type="Gene3D" id="1.10.30.50">
    <property type="match status" value="1"/>
</dbReference>
<keyword evidence="2" id="KW-0378">Hydrolase</keyword>
<feature type="domain" description="HNH nuclease" evidence="1">
    <location>
        <begin position="11"/>
        <end position="60"/>
    </location>
</feature>
<proteinExistence type="predicted"/>
<dbReference type="CDD" id="cd00085">
    <property type="entry name" value="HNHc"/>
    <property type="match status" value="1"/>
</dbReference>
<organism evidence="2 3">
    <name type="scientific">Gordonia phage EricDab</name>
    <dbReference type="NCBI Taxonomy" id="3070616"/>
    <lineage>
        <taxon>Viruses</taxon>
        <taxon>Duplodnaviria</taxon>
        <taxon>Heunggongvirae</taxon>
        <taxon>Uroviricota</taxon>
        <taxon>Caudoviricetes</taxon>
        <taxon>Ericdabvirus</taxon>
        <taxon>Ericdabvirus ericdab</taxon>
    </lineage>
</organism>
<evidence type="ECO:0000259" key="1">
    <source>
        <dbReference type="SMART" id="SM00507"/>
    </source>
</evidence>
<sequence>MSLGSRPWRRMVALTLATFGTTCHLCGRPGATSADHLIPRSKGGLHVLSNLRPAHPSCNSMRQDMDLDEWFARHPLPESEIDAAEPSREW</sequence>